<comment type="subcellular location">
    <subcellularLocation>
        <location evidence="1">Nucleus</location>
    </subcellularLocation>
</comment>
<feature type="compositionally biased region" description="Basic residues" evidence="5">
    <location>
        <begin position="927"/>
        <end position="943"/>
    </location>
</feature>
<feature type="compositionally biased region" description="Basic and acidic residues" evidence="5">
    <location>
        <begin position="805"/>
        <end position="827"/>
    </location>
</feature>
<feature type="region of interest" description="Disordered" evidence="5">
    <location>
        <begin position="318"/>
        <end position="337"/>
    </location>
</feature>
<feature type="compositionally biased region" description="Polar residues" evidence="5">
    <location>
        <begin position="944"/>
        <end position="953"/>
    </location>
</feature>
<feature type="compositionally biased region" description="Low complexity" evidence="5">
    <location>
        <begin position="503"/>
        <end position="524"/>
    </location>
</feature>
<dbReference type="GeneID" id="117368980"/>
<evidence type="ECO:0000256" key="4">
    <source>
        <dbReference type="ARBA" id="ARBA00023242"/>
    </source>
</evidence>
<feature type="compositionally biased region" description="Polar residues" evidence="5">
    <location>
        <begin position="1101"/>
        <end position="1116"/>
    </location>
</feature>
<feature type="compositionally biased region" description="Low complexity" evidence="5">
    <location>
        <begin position="870"/>
        <end position="888"/>
    </location>
</feature>
<sequence>MASMDMTTNSTSSLYNEDRNLLRLRERERRNQEALHERETFLDNAPLFAEPYKTVRGDELSSRIQSMLGNYEEVEEPISTKTSQNNHGIPISACALTSQGKPACPPLSTKVSSMSQPSVHSSDHWPLGSAVASSACSSCQHQKTQPNTEQCSGLHTKNCISTHNRDQSQNQNSSQQHKKSSQLINKDCFSNEQLPSLSKLPPLLPSLSPLRESRSPSLSSQPVSSRPQPHKNHRKVYRHPAKSLQTTGMGPHETETRGSSNSVTNLTVANQPSLQTFPPSLPSKTSVVPQKPTAYVRPMDGQDQAPNESPELKLLPEDNHGQSYANFKTSAKTKPSKIKMPSESIEVLSQFDPVALGNSLWIVGNTGETAIDMPSYSHWQVIYHQQTFSNEVHCVEEILKEMTHSWPPPLTAIHTPSTAEPSKFPFPTKEPQHLSSVTQNQKQYETTSKSLPSSHRILEGDLEVSDDSDDDQVSEKLPPSSAPTSVPQSLPNSVASAHSVCADSESTSDSDSSSGSESESSSSESEVHEPLRTSTPEPDPPTANKWQLGSWLNKVSQPTAPVEIQSDLIHEPHTHQESKGHGKDSSCSHEPLDTKESYPKLSSKAPRTSQEGHESKRNCQKSPPRCDGAPPRQTVGTKQPRKSGQASVKEEPKGGLKIESQPGPYSAKEQPSREKPKVKTKGKPKSSVKKDPKLPESLPPEKKKHESSHQIAKNAEREKGHVAHSHAEHSQSPQIHSQSLPKIRTTSSKSTAEVFHRKSVPLLTKDNRSVLPVRENRLPQSLVVKIDLSLLSRIPKQSKKGCFPKKVESVEDSSKRKHESVNKRMESASKPQKKRKGEEHEKHSESKKVKLSETKSSSSSHKDSSKIKVSKTSSASSKKELLPPLSSSVQISQDPAKMAQKKCSSRNNLTPVTSTATNKSNHEHASLSKHRKVEGKHPGHSNSHKGTIENNTKPFPVPSLPNGNHKPTRHQLRFDDELFPVEHYLIEAKKLKHKADGMLEKISKAFHYLDAALYFIQGGIAMESDTKTPKPAYTIFAETVDLIKFAMKLKNFTDSSTSTTEKTFAVLCMRCQAVLYMAMFHQKKDTAIKHSRSLSEHFKNSSRTAQAPSPCVTRSTGAPSPLSPMPSPASSAGSQPSSNVSNSSSGGGSSNSSVSIPQKIHQIASSYVNLTSYFLHAYNIWEHAESLAKNNKEFFVELSTVVCPLALNSSMTELVRYTRQGLQWLRLEVSTP</sequence>
<feature type="region of interest" description="Disordered" evidence="5">
    <location>
        <begin position="797"/>
        <end position="968"/>
    </location>
</feature>
<dbReference type="GO" id="GO:0032783">
    <property type="term" value="C:super elongation complex"/>
    <property type="evidence" value="ECO:0007669"/>
    <property type="project" value="TreeGrafter"/>
</dbReference>
<evidence type="ECO:0000256" key="2">
    <source>
        <dbReference type="ARBA" id="ARBA00007354"/>
    </source>
</evidence>
<feature type="compositionally biased region" description="Basic residues" evidence="5">
    <location>
        <begin position="678"/>
        <end position="687"/>
    </location>
</feature>
<dbReference type="PANTHER" id="PTHR10528:SF6">
    <property type="entry name" value="AF4_FMR2 FAMILY MEMBER 1"/>
    <property type="match status" value="1"/>
</dbReference>
<feature type="region of interest" description="Disordered" evidence="5">
    <location>
        <begin position="162"/>
        <end position="182"/>
    </location>
</feature>
<feature type="compositionally biased region" description="Polar residues" evidence="5">
    <location>
        <begin position="634"/>
        <end position="646"/>
    </location>
</feature>
<dbReference type="RefSeq" id="XP_033818709.1">
    <property type="nucleotide sequence ID" value="XM_033962818.1"/>
</dbReference>
<feature type="region of interest" description="Disordered" evidence="5">
    <location>
        <begin position="406"/>
        <end position="762"/>
    </location>
</feature>
<dbReference type="OrthoDB" id="6382204at2759"/>
<reference evidence="8 9" key="1">
    <citation type="submission" date="2025-04" db="UniProtKB">
        <authorList>
            <consortium name="RefSeq"/>
        </authorList>
    </citation>
    <scope>IDENTIFICATION</scope>
</reference>
<feature type="compositionally biased region" description="Basic and acidic residues" evidence="5">
    <location>
        <begin position="836"/>
        <end position="853"/>
    </location>
</feature>
<feature type="compositionally biased region" description="Polar residues" evidence="5">
    <location>
        <begin position="730"/>
        <end position="751"/>
    </location>
</feature>
<dbReference type="GO" id="GO:0010468">
    <property type="term" value="P:regulation of gene expression"/>
    <property type="evidence" value="ECO:0007669"/>
    <property type="project" value="InterPro"/>
</dbReference>
<dbReference type="CTD" id="4299"/>
<feature type="region of interest" description="Disordered" evidence="5">
    <location>
        <begin position="105"/>
        <end position="126"/>
    </location>
</feature>
<feature type="compositionally biased region" description="Basic residues" evidence="5">
    <location>
        <begin position="228"/>
        <end position="241"/>
    </location>
</feature>
<dbReference type="Pfam" id="PF05110">
    <property type="entry name" value="AF-4"/>
    <property type="match status" value="1"/>
</dbReference>
<organism evidence="7 8">
    <name type="scientific">Geotrypetes seraphini</name>
    <name type="common">Gaboon caecilian</name>
    <name type="synonym">Caecilia seraphini</name>
    <dbReference type="NCBI Taxonomy" id="260995"/>
    <lineage>
        <taxon>Eukaryota</taxon>
        <taxon>Metazoa</taxon>
        <taxon>Chordata</taxon>
        <taxon>Craniata</taxon>
        <taxon>Vertebrata</taxon>
        <taxon>Euteleostomi</taxon>
        <taxon>Amphibia</taxon>
        <taxon>Gymnophiona</taxon>
        <taxon>Geotrypetes</taxon>
    </lineage>
</organism>
<dbReference type="InterPro" id="IPR043639">
    <property type="entry name" value="AF4_int"/>
</dbReference>
<feature type="compositionally biased region" description="Polar residues" evidence="5">
    <location>
        <begin position="482"/>
        <end position="496"/>
    </location>
</feature>
<feature type="region of interest" description="Disordered" evidence="5">
    <location>
        <begin position="1091"/>
        <end position="1153"/>
    </location>
</feature>
<dbReference type="KEGG" id="gsh:117368980"/>
<evidence type="ECO:0000256" key="1">
    <source>
        <dbReference type="ARBA" id="ARBA00004123"/>
    </source>
</evidence>
<evidence type="ECO:0000313" key="9">
    <source>
        <dbReference type="RefSeq" id="XP_033818709.1"/>
    </source>
</evidence>
<feature type="compositionally biased region" description="Low complexity" evidence="5">
    <location>
        <begin position="1128"/>
        <end position="1153"/>
    </location>
</feature>
<keyword evidence="3" id="KW-0597">Phosphoprotein</keyword>
<dbReference type="Gene3D" id="6.10.250.2670">
    <property type="match status" value="1"/>
</dbReference>
<accession>A0A6P8SIC7</accession>
<evidence type="ECO:0000259" key="6">
    <source>
        <dbReference type="Pfam" id="PF18876"/>
    </source>
</evidence>
<dbReference type="InterPro" id="IPR007797">
    <property type="entry name" value="AF4/FMR2"/>
</dbReference>
<name>A0A6P8SIC7_GEOSA</name>
<evidence type="ECO:0000313" key="10">
    <source>
        <dbReference type="RefSeq" id="XP_033818719.1"/>
    </source>
</evidence>
<keyword evidence="4" id="KW-0539">Nucleus</keyword>
<keyword evidence="7" id="KW-1185">Reference proteome</keyword>
<feature type="compositionally biased region" description="Polar residues" evidence="5">
    <location>
        <begin position="905"/>
        <end position="919"/>
    </location>
</feature>
<dbReference type="RefSeq" id="XP_033818700.1">
    <property type="nucleotide sequence ID" value="XM_033962809.1"/>
</dbReference>
<evidence type="ECO:0000313" key="7">
    <source>
        <dbReference type="Proteomes" id="UP000515159"/>
    </source>
</evidence>
<dbReference type="RefSeq" id="XP_033818719.1">
    <property type="nucleotide sequence ID" value="XM_033962828.1"/>
</dbReference>
<feature type="compositionally biased region" description="Low complexity" evidence="5">
    <location>
        <begin position="195"/>
        <end position="227"/>
    </location>
</feature>
<feature type="domain" description="AF4/FMR2 C-terminal homology" evidence="6">
    <location>
        <begin position="964"/>
        <end position="1231"/>
    </location>
</feature>
<evidence type="ECO:0000313" key="8">
    <source>
        <dbReference type="RefSeq" id="XP_033818700.1"/>
    </source>
</evidence>
<proteinExistence type="inferred from homology"/>
<feature type="compositionally biased region" description="Basic and acidic residues" evidence="5">
    <location>
        <begin position="568"/>
        <end position="598"/>
    </location>
</feature>
<gene>
    <name evidence="8 9 10" type="primary">AFF1</name>
</gene>
<dbReference type="Proteomes" id="UP000515159">
    <property type="component" value="Chromosome 1"/>
</dbReference>
<dbReference type="Pfam" id="PF18876">
    <property type="entry name" value="AFF4_CHD"/>
    <property type="match status" value="1"/>
</dbReference>
<dbReference type="Pfam" id="PF18875">
    <property type="entry name" value="AF4_int"/>
    <property type="match status" value="1"/>
</dbReference>
<dbReference type="AlphaFoldDB" id="A0A6P8SIC7"/>
<evidence type="ECO:0000256" key="5">
    <source>
        <dbReference type="SAM" id="MobiDB-lite"/>
    </source>
</evidence>
<evidence type="ECO:0000256" key="3">
    <source>
        <dbReference type="ARBA" id="ARBA00022553"/>
    </source>
</evidence>
<feature type="compositionally biased region" description="Acidic residues" evidence="5">
    <location>
        <begin position="460"/>
        <end position="472"/>
    </location>
</feature>
<feature type="compositionally biased region" description="Basic and acidic residues" evidence="5">
    <location>
        <begin position="688"/>
        <end position="729"/>
    </location>
</feature>
<dbReference type="InterPro" id="IPR043640">
    <property type="entry name" value="AF4/FMR2_CHD"/>
</dbReference>
<feature type="compositionally biased region" description="Polar residues" evidence="5">
    <location>
        <begin position="433"/>
        <end position="453"/>
    </location>
</feature>
<protein>
    <submittedName>
        <fullName evidence="8 9">AF4/FMR2 family member 1 isoform X1</fullName>
    </submittedName>
</protein>
<feature type="region of interest" description="Disordered" evidence="5">
    <location>
        <begin position="195"/>
        <end position="263"/>
    </location>
</feature>
<comment type="similarity">
    <text evidence="2">Belongs to the AF4 family.</text>
</comment>
<feature type="compositionally biased region" description="Polar residues" evidence="5">
    <location>
        <begin position="321"/>
        <end position="333"/>
    </location>
</feature>
<dbReference type="PANTHER" id="PTHR10528">
    <property type="entry name" value="AF4/FMR2 FAMILY MEMBER"/>
    <property type="match status" value="1"/>
</dbReference>